<evidence type="ECO:0000313" key="2">
    <source>
        <dbReference type="EMBL" id="PLX15942.1"/>
    </source>
</evidence>
<sequence>MSGEWNNVKREPLSEMRKIMKEHDTSIEAGMKLDFGFRILGKSIPTQTPNPKPQTPAFDNMN</sequence>
<evidence type="ECO:0000313" key="3">
    <source>
        <dbReference type="Proteomes" id="UP000234857"/>
    </source>
</evidence>
<evidence type="ECO:0000256" key="1">
    <source>
        <dbReference type="SAM" id="MobiDB-lite"/>
    </source>
</evidence>
<feature type="region of interest" description="Disordered" evidence="1">
    <location>
        <begin position="42"/>
        <end position="62"/>
    </location>
</feature>
<reference evidence="2 3" key="1">
    <citation type="submission" date="2017-11" db="EMBL/GenBank/DDBJ databases">
        <title>Genome-resolved metagenomics identifies genetic mobility, metabolic interactions, and unexpected diversity in perchlorate-reducing communities.</title>
        <authorList>
            <person name="Barnum T.P."/>
            <person name="Figueroa I.A."/>
            <person name="Carlstrom C.I."/>
            <person name="Lucas L.N."/>
            <person name="Engelbrektson A.L."/>
            <person name="Coates J.D."/>
        </authorList>
    </citation>
    <scope>NUCLEOTIDE SEQUENCE [LARGE SCALE GENOMIC DNA]</scope>
    <source>
        <strain evidence="2">BM706</strain>
    </source>
</reference>
<name>A0A2N5ZB83_MUIH1</name>
<organism evidence="2 3">
    <name type="scientific">Muiribacterium halophilum</name>
    <dbReference type="NCBI Taxonomy" id="2053465"/>
    <lineage>
        <taxon>Bacteria</taxon>
        <taxon>Candidatus Muiribacteriota</taxon>
        <taxon>Candidatus Muiribacteriia</taxon>
        <taxon>Candidatus Muiribacteriales</taxon>
        <taxon>Candidatus Muiribacteriaceae</taxon>
        <taxon>Candidatus Muiribacterium</taxon>
    </lineage>
</organism>
<dbReference type="AlphaFoldDB" id="A0A2N5ZB83"/>
<dbReference type="Proteomes" id="UP000234857">
    <property type="component" value="Unassembled WGS sequence"/>
</dbReference>
<comment type="caution">
    <text evidence="2">The sequence shown here is derived from an EMBL/GenBank/DDBJ whole genome shotgun (WGS) entry which is preliminary data.</text>
</comment>
<dbReference type="EMBL" id="PKTG01000125">
    <property type="protein sequence ID" value="PLX15942.1"/>
    <property type="molecule type" value="Genomic_DNA"/>
</dbReference>
<proteinExistence type="predicted"/>
<accession>A0A2N5ZB83</accession>
<protein>
    <submittedName>
        <fullName evidence="2">Uncharacterized protein</fullName>
    </submittedName>
</protein>
<gene>
    <name evidence="2" type="ORF">C0601_11830</name>
</gene>